<protein>
    <recommendedName>
        <fullName evidence="3">histidine kinase</fullName>
        <ecNumber evidence="3">2.7.13.3</ecNumber>
    </recommendedName>
</protein>
<evidence type="ECO:0000256" key="3">
    <source>
        <dbReference type="ARBA" id="ARBA00012438"/>
    </source>
</evidence>
<dbReference type="Gene3D" id="1.20.120.620">
    <property type="entry name" value="Backbone structure of the membrane domain of e. Coli histidine kinase receptor kdpd"/>
    <property type="match status" value="1"/>
</dbReference>
<keyword evidence="5" id="KW-0808">Transferase</keyword>
<evidence type="ECO:0000256" key="4">
    <source>
        <dbReference type="ARBA" id="ARBA00022553"/>
    </source>
</evidence>
<dbReference type="Pfam" id="PF13493">
    <property type="entry name" value="DUF4118"/>
    <property type="match status" value="1"/>
</dbReference>
<proteinExistence type="predicted"/>
<evidence type="ECO:0000256" key="2">
    <source>
        <dbReference type="ARBA" id="ARBA00004141"/>
    </source>
</evidence>
<dbReference type="GO" id="GO:0005886">
    <property type="term" value="C:plasma membrane"/>
    <property type="evidence" value="ECO:0007669"/>
    <property type="project" value="TreeGrafter"/>
</dbReference>
<evidence type="ECO:0000313" key="16">
    <source>
        <dbReference type="Proteomes" id="UP000535838"/>
    </source>
</evidence>
<keyword evidence="16" id="KW-1185">Reference proteome</keyword>
<dbReference type="Pfam" id="PF00512">
    <property type="entry name" value="HisKA"/>
    <property type="match status" value="1"/>
</dbReference>
<dbReference type="GO" id="GO:0042802">
    <property type="term" value="F:identical protein binding"/>
    <property type="evidence" value="ECO:0007669"/>
    <property type="project" value="UniProtKB-ARBA"/>
</dbReference>
<evidence type="ECO:0000256" key="6">
    <source>
        <dbReference type="ARBA" id="ARBA00022692"/>
    </source>
</evidence>
<evidence type="ECO:0000313" key="15">
    <source>
        <dbReference type="EMBL" id="MBB6635276.1"/>
    </source>
</evidence>
<gene>
    <name evidence="15" type="ORF">H7B67_14240</name>
</gene>
<accession>A0A841SXB7</accession>
<keyword evidence="10 13" id="KW-1133">Transmembrane helix</keyword>
<dbReference type="Pfam" id="PF02518">
    <property type="entry name" value="HATPase_c"/>
    <property type="match status" value="1"/>
</dbReference>
<comment type="subcellular location">
    <subcellularLocation>
        <location evidence="2">Membrane</location>
        <topology evidence="2">Multi-pass membrane protein</topology>
    </subcellularLocation>
</comment>
<dbReference type="Proteomes" id="UP000535838">
    <property type="component" value="Unassembled WGS sequence"/>
</dbReference>
<keyword evidence="4" id="KW-0597">Phosphoprotein</keyword>
<dbReference type="PROSITE" id="PS50109">
    <property type="entry name" value="HIS_KIN"/>
    <property type="match status" value="1"/>
</dbReference>
<dbReference type="FunFam" id="3.30.565.10:FF:000042">
    <property type="entry name" value="Two-component sensor histidine kinase KdpD"/>
    <property type="match status" value="1"/>
</dbReference>
<dbReference type="InterPro" id="IPR003661">
    <property type="entry name" value="HisK_dim/P_dom"/>
</dbReference>
<sequence>MGNRNVLWMKWKSYIGITAIVIAMTIVLHPLEAAFDMVNIALVFLLPVLLSASLWGFRPALYAAVLSVLAFDFFFIPPRLSFTVADLRYLISFAVYLSVAALTASLSSRLKHQLLLSKQREAHTAVLYELSRELGAVTDLQSLIDSVSLQVSKTIGSEIAVFLPDEQNRLKLYLPSNAASNWGQREEGQAIARLVLNHNEAAGFGTETLRDDPGQYAPLRADNRIYGVLAVNLGGRTAEFGPEQQRLLEALTDLTASAIARMKLMEEARIAHLTAESERLRTAILDSVSHELRTPLAAIIGSATSLIEGDRLFSGEDRMELLQTIREGALRMNRLVQNLLGMVQLESGMLKLKRNWCDVEDLIGVALAQVKEFQQHRQIRVKLPDEVPLLVGDEVLLEQMLVNVVSNAIKYSSDSSVIDIVVRTSGDRLILTVTDRGVGLEEKEYDRIFDKFYRAKSSKNVTGTGLGLAICRGIAELHGGSISASPNEPQGTVITIALPLPTREDSNPDIIES</sequence>
<keyword evidence="9" id="KW-0067">ATP-binding</keyword>
<feature type="transmembrane region" description="Helical" evidence="13">
    <location>
        <begin position="89"/>
        <end position="110"/>
    </location>
</feature>
<dbReference type="SMART" id="SM00387">
    <property type="entry name" value="HATPase_c"/>
    <property type="match status" value="1"/>
</dbReference>
<dbReference type="SUPFAM" id="SSF55781">
    <property type="entry name" value="GAF domain-like"/>
    <property type="match status" value="1"/>
</dbReference>
<dbReference type="Gene3D" id="3.30.450.40">
    <property type="match status" value="1"/>
</dbReference>
<dbReference type="CDD" id="cd00075">
    <property type="entry name" value="HATPase"/>
    <property type="match status" value="1"/>
</dbReference>
<dbReference type="EMBL" id="JACJVQ010000013">
    <property type="protein sequence ID" value="MBB6635276.1"/>
    <property type="molecule type" value="Genomic_DNA"/>
</dbReference>
<feature type="domain" description="Histidine kinase" evidence="14">
    <location>
        <begin position="287"/>
        <end position="502"/>
    </location>
</feature>
<dbReference type="RefSeq" id="WP_185120518.1">
    <property type="nucleotide sequence ID" value="NZ_JACJVQ010000013.1"/>
</dbReference>
<keyword evidence="12 13" id="KW-0472">Membrane</keyword>
<evidence type="ECO:0000256" key="11">
    <source>
        <dbReference type="ARBA" id="ARBA00023012"/>
    </source>
</evidence>
<comment type="caution">
    <text evidence="15">The sequence shown here is derived from an EMBL/GenBank/DDBJ whole genome shotgun (WGS) entry which is preliminary data.</text>
</comment>
<dbReference type="Gene3D" id="3.30.565.10">
    <property type="entry name" value="Histidine kinase-like ATPase, C-terminal domain"/>
    <property type="match status" value="1"/>
</dbReference>
<feature type="transmembrane region" description="Helical" evidence="13">
    <location>
        <begin position="60"/>
        <end position="77"/>
    </location>
</feature>
<dbReference type="InterPro" id="IPR036890">
    <property type="entry name" value="HATPase_C_sf"/>
</dbReference>
<evidence type="ECO:0000256" key="13">
    <source>
        <dbReference type="SAM" id="Phobius"/>
    </source>
</evidence>
<evidence type="ECO:0000256" key="10">
    <source>
        <dbReference type="ARBA" id="ARBA00022989"/>
    </source>
</evidence>
<dbReference type="GO" id="GO:0000155">
    <property type="term" value="F:phosphorelay sensor kinase activity"/>
    <property type="evidence" value="ECO:0007669"/>
    <property type="project" value="InterPro"/>
</dbReference>
<evidence type="ECO:0000256" key="1">
    <source>
        <dbReference type="ARBA" id="ARBA00000085"/>
    </source>
</evidence>
<dbReference type="CDD" id="cd00082">
    <property type="entry name" value="HisKA"/>
    <property type="match status" value="1"/>
</dbReference>
<keyword evidence="7" id="KW-0547">Nucleotide-binding</keyword>
<name>A0A841SXB7_9BACL</name>
<dbReference type="PANTHER" id="PTHR45569">
    <property type="entry name" value="SENSOR PROTEIN KDPD"/>
    <property type="match status" value="1"/>
</dbReference>
<dbReference type="Pfam" id="PF13492">
    <property type="entry name" value="GAF_3"/>
    <property type="match status" value="1"/>
</dbReference>
<dbReference type="InterPro" id="IPR025201">
    <property type="entry name" value="KdpD_TM"/>
</dbReference>
<evidence type="ECO:0000256" key="8">
    <source>
        <dbReference type="ARBA" id="ARBA00022777"/>
    </source>
</evidence>
<evidence type="ECO:0000259" key="14">
    <source>
        <dbReference type="PROSITE" id="PS50109"/>
    </source>
</evidence>
<dbReference type="AlphaFoldDB" id="A0A841SXB7"/>
<dbReference type="SMART" id="SM00388">
    <property type="entry name" value="HisKA"/>
    <property type="match status" value="1"/>
</dbReference>
<dbReference type="SUPFAM" id="SSF55874">
    <property type="entry name" value="ATPase domain of HSP90 chaperone/DNA topoisomerase II/histidine kinase"/>
    <property type="match status" value="1"/>
</dbReference>
<dbReference type="Gene3D" id="1.10.287.130">
    <property type="match status" value="1"/>
</dbReference>
<dbReference type="PRINTS" id="PR00344">
    <property type="entry name" value="BCTRLSENSOR"/>
</dbReference>
<evidence type="ECO:0000256" key="7">
    <source>
        <dbReference type="ARBA" id="ARBA00022741"/>
    </source>
</evidence>
<dbReference type="InterPro" id="IPR029016">
    <property type="entry name" value="GAF-like_dom_sf"/>
</dbReference>
<dbReference type="SUPFAM" id="SSF47384">
    <property type="entry name" value="Homodimeric domain of signal transducing histidine kinase"/>
    <property type="match status" value="1"/>
</dbReference>
<dbReference type="InterPro" id="IPR052023">
    <property type="entry name" value="Histidine_kinase_KdpD"/>
</dbReference>
<dbReference type="InterPro" id="IPR038318">
    <property type="entry name" value="KdpD_sf"/>
</dbReference>
<evidence type="ECO:0000256" key="12">
    <source>
        <dbReference type="ARBA" id="ARBA00023136"/>
    </source>
</evidence>
<dbReference type="EC" id="2.7.13.3" evidence="3"/>
<dbReference type="InterPro" id="IPR036097">
    <property type="entry name" value="HisK_dim/P_sf"/>
</dbReference>
<keyword evidence="8" id="KW-0418">Kinase</keyword>
<dbReference type="InterPro" id="IPR003018">
    <property type="entry name" value="GAF"/>
</dbReference>
<reference evidence="15 16" key="1">
    <citation type="submission" date="2020-08" db="EMBL/GenBank/DDBJ databases">
        <title>Cohnella phylogeny.</title>
        <authorList>
            <person name="Dunlap C."/>
        </authorList>
    </citation>
    <scope>NUCLEOTIDE SEQUENCE [LARGE SCALE GENOMIC DNA]</scope>
    <source>
        <strain evidence="15 16">DSM 25241</strain>
    </source>
</reference>
<feature type="transmembrane region" description="Helical" evidence="13">
    <location>
        <begin position="12"/>
        <end position="31"/>
    </location>
</feature>
<evidence type="ECO:0000256" key="9">
    <source>
        <dbReference type="ARBA" id="ARBA00022840"/>
    </source>
</evidence>
<dbReference type="PANTHER" id="PTHR45569:SF1">
    <property type="entry name" value="SENSOR PROTEIN KDPD"/>
    <property type="match status" value="1"/>
</dbReference>
<dbReference type="InterPro" id="IPR003594">
    <property type="entry name" value="HATPase_dom"/>
</dbReference>
<evidence type="ECO:0000256" key="5">
    <source>
        <dbReference type="ARBA" id="ARBA00022679"/>
    </source>
</evidence>
<keyword evidence="6 13" id="KW-0812">Transmembrane</keyword>
<keyword evidence="11" id="KW-0902">Two-component regulatory system</keyword>
<organism evidence="15 16">
    <name type="scientific">Cohnella thailandensis</name>
    <dbReference type="NCBI Taxonomy" id="557557"/>
    <lineage>
        <taxon>Bacteria</taxon>
        <taxon>Bacillati</taxon>
        <taxon>Bacillota</taxon>
        <taxon>Bacilli</taxon>
        <taxon>Bacillales</taxon>
        <taxon>Paenibacillaceae</taxon>
        <taxon>Cohnella</taxon>
    </lineage>
</organism>
<dbReference type="GO" id="GO:0005524">
    <property type="term" value="F:ATP binding"/>
    <property type="evidence" value="ECO:0007669"/>
    <property type="project" value="UniProtKB-KW"/>
</dbReference>
<dbReference type="InterPro" id="IPR004358">
    <property type="entry name" value="Sig_transdc_His_kin-like_C"/>
</dbReference>
<comment type="catalytic activity">
    <reaction evidence="1">
        <text>ATP + protein L-histidine = ADP + protein N-phospho-L-histidine.</text>
        <dbReference type="EC" id="2.7.13.3"/>
    </reaction>
</comment>
<dbReference type="InterPro" id="IPR005467">
    <property type="entry name" value="His_kinase_dom"/>
</dbReference>